<sequence length="410" mass="44220">MSTEPTGVLQGIRVLDLTRMLAGPFCTMLLADHGAEVIKIESPAGDPTRLAGPFASNGGAKALGGFFQSVNRNKKSVVLDLRQQEGVAILKKLVETADVVVENFRNGVMEEMGLSFDELKACNPTLVFASISGFGDARNGESPYANWPAFDPIAQAVGGLVSMTGPRSDMPTRVGSSLGDIVPGMYAAFGILAALHRAKQSGEAQHVDVAMADSILSICESLVYNYSYAGKSSSPAGNHHHLAAPAGLFKVKDGWVSIAAMQDAHWDILCQQLNMNDLHTDPRFSDALKRKEHLEALEEGMARYLLQLTKFEFMERLGGLLPVAPVQDAREIFNDPHFAARNMLIEVEEPGCKDNKVVAGTPVKFSETAFGGFKRAPLKGEHTQQVLSEVGFSESDIGHLVNDSTIVCYQ</sequence>
<accession>A0A5C9A0L1</accession>
<dbReference type="AlphaFoldDB" id="A0A5C9A0L1"/>
<dbReference type="Pfam" id="PF02515">
    <property type="entry name" value="CoA_transf_3"/>
    <property type="match status" value="1"/>
</dbReference>
<dbReference type="PANTHER" id="PTHR48207">
    <property type="entry name" value="SUCCINATE--HYDROXYMETHYLGLUTARATE COA-TRANSFERASE"/>
    <property type="match status" value="1"/>
</dbReference>
<keyword evidence="3" id="KW-1185">Reference proteome</keyword>
<dbReference type="Gene3D" id="3.30.1540.10">
    <property type="entry name" value="formyl-coa transferase, domain 3"/>
    <property type="match status" value="1"/>
</dbReference>
<dbReference type="EMBL" id="VRZA01000004">
    <property type="protein sequence ID" value="TXS92951.1"/>
    <property type="molecule type" value="Genomic_DNA"/>
</dbReference>
<evidence type="ECO:0000313" key="3">
    <source>
        <dbReference type="Proteomes" id="UP000321039"/>
    </source>
</evidence>
<dbReference type="Proteomes" id="UP000321039">
    <property type="component" value="Unassembled WGS sequence"/>
</dbReference>
<dbReference type="InterPro" id="IPR044855">
    <property type="entry name" value="CoA-Trfase_III_dom3_sf"/>
</dbReference>
<dbReference type="SUPFAM" id="SSF89796">
    <property type="entry name" value="CoA-transferase family III (CaiB/BaiF)"/>
    <property type="match status" value="1"/>
</dbReference>
<evidence type="ECO:0000313" key="2">
    <source>
        <dbReference type="EMBL" id="TXS92951.1"/>
    </source>
</evidence>
<gene>
    <name evidence="2" type="ORF">FV139_13425</name>
</gene>
<keyword evidence="1 2" id="KW-0808">Transferase</keyword>
<dbReference type="InterPro" id="IPR050483">
    <property type="entry name" value="CoA-transferase_III_domain"/>
</dbReference>
<name>A0A5C9A0L1_9GAMM</name>
<dbReference type="PANTHER" id="PTHR48207:SF3">
    <property type="entry name" value="SUCCINATE--HYDROXYMETHYLGLUTARATE COA-TRANSFERASE"/>
    <property type="match status" value="1"/>
</dbReference>
<evidence type="ECO:0000256" key="1">
    <source>
        <dbReference type="ARBA" id="ARBA00022679"/>
    </source>
</evidence>
<dbReference type="InterPro" id="IPR003673">
    <property type="entry name" value="CoA-Trfase_fam_III"/>
</dbReference>
<proteinExistence type="predicted"/>
<dbReference type="InterPro" id="IPR023606">
    <property type="entry name" value="CoA-Trfase_III_dom_1_sf"/>
</dbReference>
<organism evidence="2 3">
    <name type="scientific">Parahaliea maris</name>
    <dbReference type="NCBI Taxonomy" id="2716870"/>
    <lineage>
        <taxon>Bacteria</taxon>
        <taxon>Pseudomonadati</taxon>
        <taxon>Pseudomonadota</taxon>
        <taxon>Gammaproteobacteria</taxon>
        <taxon>Cellvibrionales</taxon>
        <taxon>Halieaceae</taxon>
        <taxon>Parahaliea</taxon>
    </lineage>
</organism>
<dbReference type="RefSeq" id="WP_148068953.1">
    <property type="nucleotide sequence ID" value="NZ_VRZA01000004.1"/>
</dbReference>
<protein>
    <submittedName>
        <fullName evidence="2">CoA transferase</fullName>
    </submittedName>
</protein>
<dbReference type="Gene3D" id="3.40.50.10540">
    <property type="entry name" value="Crotonobetainyl-coa:carnitine coa-transferase, domain 1"/>
    <property type="match status" value="1"/>
</dbReference>
<reference evidence="2 3" key="1">
    <citation type="submission" date="2019-08" db="EMBL/GenBank/DDBJ databases">
        <title>Parahaliea maris sp. nov., isolated from the surface seawater.</title>
        <authorList>
            <person name="Liu Y."/>
        </authorList>
    </citation>
    <scope>NUCLEOTIDE SEQUENCE [LARGE SCALE GENOMIC DNA]</scope>
    <source>
        <strain evidence="2 3">HSLHS9</strain>
    </source>
</reference>
<dbReference type="GO" id="GO:0008410">
    <property type="term" value="F:CoA-transferase activity"/>
    <property type="evidence" value="ECO:0007669"/>
    <property type="project" value="TreeGrafter"/>
</dbReference>
<comment type="caution">
    <text evidence="2">The sequence shown here is derived from an EMBL/GenBank/DDBJ whole genome shotgun (WGS) entry which is preliminary data.</text>
</comment>